<keyword evidence="7" id="KW-0804">Transcription</keyword>
<feature type="compositionally biased region" description="Polar residues" evidence="10">
    <location>
        <begin position="144"/>
        <end position="157"/>
    </location>
</feature>
<evidence type="ECO:0000256" key="6">
    <source>
        <dbReference type="ARBA" id="ARBA00023015"/>
    </source>
</evidence>
<keyword evidence="5" id="KW-0862">Zinc</keyword>
<evidence type="ECO:0000259" key="11">
    <source>
        <dbReference type="PROSITE" id="PS50157"/>
    </source>
</evidence>
<dbReference type="InterPro" id="IPR013087">
    <property type="entry name" value="Znf_C2H2_type"/>
</dbReference>
<evidence type="ECO:0000256" key="2">
    <source>
        <dbReference type="ARBA" id="ARBA00022723"/>
    </source>
</evidence>
<evidence type="ECO:0000313" key="12">
    <source>
        <dbReference type="EMBL" id="CCH43065.1"/>
    </source>
</evidence>
<evidence type="ECO:0000256" key="5">
    <source>
        <dbReference type="ARBA" id="ARBA00022833"/>
    </source>
</evidence>
<feature type="region of interest" description="Disordered" evidence="10">
    <location>
        <begin position="105"/>
        <end position="178"/>
    </location>
</feature>
<evidence type="ECO:0000256" key="3">
    <source>
        <dbReference type="ARBA" id="ARBA00022737"/>
    </source>
</evidence>
<feature type="compositionally biased region" description="Basic and acidic residues" evidence="10">
    <location>
        <begin position="401"/>
        <end position="411"/>
    </location>
</feature>
<feature type="compositionally biased region" description="Low complexity" evidence="10">
    <location>
        <begin position="467"/>
        <end position="481"/>
    </location>
</feature>
<sequence length="624" mass="69050">MMSSPSHLHQPLGLSQYQNMMNESPVKAASYYFHSDNSQSNEHGQLQHDLSFQDENFKSGHMNLDPEISQQFLYSDDNQDSSNFIVPVSQNDSNSHLLQYPPRFDQHQHQQGNNTLQPPIPTHHHQQQQQQQQQHQQGPLMHSFQHNPNSSSIQSNLYPPMEFLPNSHSNNSINQIPESTSTNTLSSYDSVPLLTSSLISSSVSDNSIASPISFQHNSAVTPRRPNRRPSFSVTPLPSIYQTPAQLTASGSANNLNNLTFTNGSITSPIALKTGGGVTPTTASRRPRHRRTRSRLSLDANGAASIVTINPSNSLNNIKSPANFALQNQSGSQSAGGLSNNSGTNPFYTPPAFLSPHQGSPATTPLATPSIEKKRSQSNFESISPSMLMNSGLIPQNNSMMKHQESSSNEKNDENDDTVFMAAADLTMKLASKLANQSSDPQKFLVDPLNSDINQFNIDQTPKIPYVQQQQQQQQQSHQSQQQHHHGILGSSFDSKPNISRSQSSINLASIASSSSSSTEKPHTTTNPNDPYQVKHYDILQPRKKIQKSNSTTNINDSLNGKKPKKVHACPLCAAVFQRPEHVKRHMRSHSSEKPYVCDEPGCGKRFNRGDNLKAHLRKIHQRPI</sequence>
<dbReference type="SUPFAM" id="SSF57667">
    <property type="entry name" value="beta-beta-alpha zinc fingers"/>
    <property type="match status" value="1"/>
</dbReference>
<dbReference type="Pfam" id="PF00096">
    <property type="entry name" value="zf-C2H2"/>
    <property type="match status" value="2"/>
</dbReference>
<accession>K0KD84</accession>
<dbReference type="FunCoup" id="K0KD84">
    <property type="interactions" value="1678"/>
</dbReference>
<evidence type="ECO:0000256" key="9">
    <source>
        <dbReference type="PROSITE-ProRule" id="PRU00042"/>
    </source>
</evidence>
<keyword evidence="6" id="KW-0805">Transcription regulation</keyword>
<feature type="region of interest" description="Disordered" evidence="10">
    <location>
        <begin position="266"/>
        <end position="298"/>
    </location>
</feature>
<feature type="compositionally biased region" description="Polar residues" evidence="10">
    <location>
        <begin position="356"/>
        <end position="366"/>
    </location>
</feature>
<evidence type="ECO:0000256" key="4">
    <source>
        <dbReference type="ARBA" id="ARBA00022771"/>
    </source>
</evidence>
<dbReference type="Proteomes" id="UP000009328">
    <property type="component" value="Unassembled WGS sequence"/>
</dbReference>
<dbReference type="GO" id="GO:0000433">
    <property type="term" value="P:carbon catabolite repression of transcription from RNA polymerase II promoter by glucose"/>
    <property type="evidence" value="ECO:0007669"/>
    <property type="project" value="TreeGrafter"/>
</dbReference>
<feature type="compositionally biased region" description="Low complexity" evidence="10">
    <location>
        <begin position="501"/>
        <end position="517"/>
    </location>
</feature>
<evidence type="ECO:0000256" key="8">
    <source>
        <dbReference type="ARBA" id="ARBA00023242"/>
    </source>
</evidence>
<organism evidence="12 13">
    <name type="scientific">Wickerhamomyces ciferrii (strain ATCC 14091 / BCRC 22168 / CBS 111 / JCM 3599 / NBRC 0793 / NRRL Y-1031 F-60-10)</name>
    <name type="common">Yeast</name>
    <name type="synonym">Pichia ciferrii</name>
    <dbReference type="NCBI Taxonomy" id="1206466"/>
    <lineage>
        <taxon>Eukaryota</taxon>
        <taxon>Fungi</taxon>
        <taxon>Dikarya</taxon>
        <taxon>Ascomycota</taxon>
        <taxon>Saccharomycotina</taxon>
        <taxon>Saccharomycetes</taxon>
        <taxon>Phaffomycetales</taxon>
        <taxon>Wickerhamomycetaceae</taxon>
        <taxon>Wickerhamomyces</taxon>
    </lineage>
</organism>
<feature type="compositionally biased region" description="Basic residues" evidence="10">
    <location>
        <begin position="284"/>
        <end position="293"/>
    </location>
</feature>
<dbReference type="GO" id="GO:0008270">
    <property type="term" value="F:zinc ion binding"/>
    <property type="evidence" value="ECO:0007669"/>
    <property type="project" value="UniProtKB-KW"/>
</dbReference>
<dbReference type="FunFam" id="3.30.160.60:FF:000125">
    <property type="entry name" value="Putative zinc finger protein 143"/>
    <property type="match status" value="1"/>
</dbReference>
<dbReference type="PROSITE" id="PS50157">
    <property type="entry name" value="ZINC_FINGER_C2H2_2"/>
    <property type="match status" value="2"/>
</dbReference>
<gene>
    <name evidence="12" type="ORF">BN7_2612</name>
</gene>
<comment type="caution">
    <text evidence="12">The sequence shown here is derived from an EMBL/GenBank/DDBJ whole genome shotgun (WGS) entry which is preliminary data.</text>
</comment>
<evidence type="ECO:0000256" key="7">
    <source>
        <dbReference type="ARBA" id="ARBA00023163"/>
    </source>
</evidence>
<feature type="domain" description="C2H2-type" evidence="11">
    <location>
        <begin position="567"/>
        <end position="594"/>
    </location>
</feature>
<dbReference type="InterPro" id="IPR051007">
    <property type="entry name" value="creA/MIG_C2H2-ZnF"/>
</dbReference>
<name>K0KD84_WICCF</name>
<dbReference type="STRING" id="1206466.K0KD84"/>
<dbReference type="GO" id="GO:0005634">
    <property type="term" value="C:nucleus"/>
    <property type="evidence" value="ECO:0007669"/>
    <property type="project" value="UniProtKB-SubCell"/>
</dbReference>
<keyword evidence="13" id="KW-1185">Reference proteome</keyword>
<dbReference type="PANTHER" id="PTHR47428:SF1">
    <property type="entry name" value="REGULATORY PROTEIN MIG1-RELATED"/>
    <property type="match status" value="1"/>
</dbReference>
<feature type="domain" description="C2H2-type" evidence="11">
    <location>
        <begin position="595"/>
        <end position="624"/>
    </location>
</feature>
<dbReference type="eggNOG" id="KOG1721">
    <property type="taxonomic scope" value="Eukaryota"/>
</dbReference>
<feature type="compositionally biased region" description="Polar residues" evidence="10">
    <location>
        <begin position="326"/>
        <end position="346"/>
    </location>
</feature>
<keyword evidence="3" id="KW-0677">Repeat</keyword>
<dbReference type="GO" id="GO:0000981">
    <property type="term" value="F:DNA-binding transcription factor activity, RNA polymerase II-specific"/>
    <property type="evidence" value="ECO:0007669"/>
    <property type="project" value="UniProtKB-ARBA"/>
</dbReference>
<dbReference type="AlphaFoldDB" id="K0KD84"/>
<evidence type="ECO:0000256" key="10">
    <source>
        <dbReference type="SAM" id="MobiDB-lite"/>
    </source>
</evidence>
<keyword evidence="2" id="KW-0479">Metal-binding</keyword>
<keyword evidence="4 9" id="KW-0863">Zinc-finger</keyword>
<dbReference type="EMBL" id="CAIF01000065">
    <property type="protein sequence ID" value="CCH43065.1"/>
    <property type="molecule type" value="Genomic_DNA"/>
</dbReference>
<dbReference type="GO" id="GO:0000978">
    <property type="term" value="F:RNA polymerase II cis-regulatory region sequence-specific DNA binding"/>
    <property type="evidence" value="ECO:0007669"/>
    <property type="project" value="TreeGrafter"/>
</dbReference>
<dbReference type="Gene3D" id="3.30.160.60">
    <property type="entry name" value="Classic Zinc Finger"/>
    <property type="match status" value="2"/>
</dbReference>
<comment type="subcellular location">
    <subcellularLocation>
        <location evidence="1">Nucleus</location>
    </subcellularLocation>
</comment>
<dbReference type="PANTHER" id="PTHR47428">
    <property type="entry name" value="REGULATORY PROTEIN MIG1-RELATED"/>
    <property type="match status" value="1"/>
</dbReference>
<dbReference type="SMART" id="SM00355">
    <property type="entry name" value="ZnF_C2H2"/>
    <property type="match status" value="2"/>
</dbReference>
<dbReference type="GO" id="GO:0005737">
    <property type="term" value="C:cytoplasm"/>
    <property type="evidence" value="ECO:0007669"/>
    <property type="project" value="TreeGrafter"/>
</dbReference>
<evidence type="ECO:0000313" key="13">
    <source>
        <dbReference type="Proteomes" id="UP000009328"/>
    </source>
</evidence>
<protein>
    <submittedName>
        <fullName evidence="12">Zinc finger protein</fullName>
    </submittedName>
</protein>
<feature type="region of interest" description="Disordered" evidence="10">
    <location>
        <begin position="217"/>
        <end position="236"/>
    </location>
</feature>
<dbReference type="InParanoid" id="K0KD84"/>
<dbReference type="HOGENOM" id="CLU_438193_0_0_1"/>
<reference evidence="12 13" key="1">
    <citation type="journal article" date="2012" name="Eukaryot. Cell">
        <title>Draft genome sequence of Wickerhamomyces ciferrii NRRL Y-1031 F-60-10.</title>
        <authorList>
            <person name="Schneider J."/>
            <person name="Andrea H."/>
            <person name="Blom J."/>
            <person name="Jaenicke S."/>
            <person name="Ruckert C."/>
            <person name="Schorsch C."/>
            <person name="Szczepanowski R."/>
            <person name="Farwick M."/>
            <person name="Goesmann A."/>
            <person name="Puhler A."/>
            <person name="Schaffer S."/>
            <person name="Tauch A."/>
            <person name="Kohler T."/>
            <person name="Brinkrolf K."/>
        </authorList>
    </citation>
    <scope>NUCLEOTIDE SEQUENCE [LARGE SCALE GENOMIC DNA]</scope>
    <source>
        <strain evidence="13">ATCC 14091 / BCRC 22168 / CBS 111 / JCM 3599 / NBRC 0793 / NRRL Y-1031 F-60-10</strain>
    </source>
</reference>
<dbReference type="PROSITE" id="PS00028">
    <property type="entry name" value="ZINC_FINGER_C2H2_1"/>
    <property type="match status" value="2"/>
</dbReference>
<feature type="compositionally biased region" description="Low complexity" evidence="10">
    <location>
        <begin position="127"/>
        <end position="137"/>
    </location>
</feature>
<feature type="compositionally biased region" description="Polar residues" evidence="10">
    <location>
        <begin position="376"/>
        <end position="400"/>
    </location>
</feature>
<keyword evidence="8" id="KW-0539">Nucleus</keyword>
<feature type="compositionally biased region" description="Polar residues" evidence="10">
    <location>
        <begin position="491"/>
        <end position="500"/>
    </location>
</feature>
<proteinExistence type="predicted"/>
<feature type="region of interest" description="Disordered" evidence="10">
    <location>
        <begin position="326"/>
        <end position="414"/>
    </location>
</feature>
<feature type="compositionally biased region" description="Polar residues" evidence="10">
    <location>
        <begin position="166"/>
        <end position="178"/>
    </location>
</feature>
<feature type="region of interest" description="Disordered" evidence="10">
    <location>
        <begin position="465"/>
        <end position="533"/>
    </location>
</feature>
<dbReference type="InterPro" id="IPR036236">
    <property type="entry name" value="Znf_C2H2_sf"/>
</dbReference>
<evidence type="ECO:0000256" key="1">
    <source>
        <dbReference type="ARBA" id="ARBA00004123"/>
    </source>
</evidence>